<keyword evidence="9" id="KW-0133">Cell shape</keyword>
<evidence type="ECO:0000256" key="9">
    <source>
        <dbReference type="ARBA" id="ARBA00022960"/>
    </source>
</evidence>
<keyword evidence="19" id="KW-1185">Reference proteome</keyword>
<dbReference type="InterPro" id="IPR015956">
    <property type="entry name" value="Peniciliin-bd_prot_C_sf"/>
</dbReference>
<dbReference type="InterPro" id="IPR012907">
    <property type="entry name" value="Peptidase_S11_C"/>
</dbReference>
<evidence type="ECO:0000256" key="12">
    <source>
        <dbReference type="ARBA" id="ARBA00034000"/>
    </source>
</evidence>
<keyword evidence="5 18" id="KW-0121">Carboxypeptidase</keyword>
<dbReference type="GO" id="GO:0071555">
    <property type="term" value="P:cell wall organization"/>
    <property type="evidence" value="ECO:0007669"/>
    <property type="project" value="UniProtKB-KW"/>
</dbReference>
<dbReference type="PRINTS" id="PR00725">
    <property type="entry name" value="DADACBPTASE1"/>
</dbReference>
<dbReference type="SUPFAM" id="SSF56601">
    <property type="entry name" value="beta-lactamase/transpeptidase-like"/>
    <property type="match status" value="1"/>
</dbReference>
<evidence type="ECO:0000259" key="17">
    <source>
        <dbReference type="SMART" id="SM00936"/>
    </source>
</evidence>
<keyword evidence="10" id="KW-0573">Peptidoglycan synthesis</keyword>
<evidence type="ECO:0000256" key="13">
    <source>
        <dbReference type="PIRSR" id="PIRSR618044-1"/>
    </source>
</evidence>
<evidence type="ECO:0000256" key="10">
    <source>
        <dbReference type="ARBA" id="ARBA00022984"/>
    </source>
</evidence>
<evidence type="ECO:0000256" key="7">
    <source>
        <dbReference type="ARBA" id="ARBA00022729"/>
    </source>
</evidence>
<evidence type="ECO:0000256" key="15">
    <source>
        <dbReference type="RuleBase" id="RU004016"/>
    </source>
</evidence>
<dbReference type="AlphaFoldDB" id="A0A177ZW15"/>
<evidence type="ECO:0000313" key="19">
    <source>
        <dbReference type="Proteomes" id="UP000077881"/>
    </source>
</evidence>
<evidence type="ECO:0000256" key="16">
    <source>
        <dbReference type="SAM" id="SignalP"/>
    </source>
</evidence>
<keyword evidence="11" id="KW-0961">Cell wall biogenesis/degradation</keyword>
<keyword evidence="8" id="KW-0378">Hydrolase</keyword>
<feature type="active site" evidence="13">
    <location>
        <position position="130"/>
    </location>
</feature>
<comment type="similarity">
    <text evidence="3 15">Belongs to the peptidase S11 family.</text>
</comment>
<keyword evidence="7 16" id="KW-0732">Signal</keyword>
<dbReference type="PATRIC" id="fig|217031.6.peg.2023"/>
<dbReference type="InterPro" id="IPR018044">
    <property type="entry name" value="Peptidase_S11"/>
</dbReference>
<dbReference type="Pfam" id="PF07943">
    <property type="entry name" value="PBP5_C"/>
    <property type="match status" value="1"/>
</dbReference>
<protein>
    <recommendedName>
        <fullName evidence="4">serine-type D-Ala-D-Ala carboxypeptidase</fullName>
        <ecNumber evidence="4">3.4.16.4</ecNumber>
    </recommendedName>
</protein>
<evidence type="ECO:0000256" key="6">
    <source>
        <dbReference type="ARBA" id="ARBA00022670"/>
    </source>
</evidence>
<evidence type="ECO:0000256" key="3">
    <source>
        <dbReference type="ARBA" id="ARBA00007164"/>
    </source>
</evidence>
<evidence type="ECO:0000256" key="2">
    <source>
        <dbReference type="ARBA" id="ARBA00004752"/>
    </source>
</evidence>
<dbReference type="Gene3D" id="3.40.710.10">
    <property type="entry name" value="DD-peptidase/beta-lactamase superfamily"/>
    <property type="match status" value="1"/>
</dbReference>
<dbReference type="EMBL" id="LDJR01000042">
    <property type="protein sequence ID" value="OAK72024.1"/>
    <property type="molecule type" value="Genomic_DNA"/>
</dbReference>
<proteinExistence type="inferred from homology"/>
<dbReference type="InterPro" id="IPR012338">
    <property type="entry name" value="Beta-lactam/transpept-like"/>
</dbReference>
<feature type="chain" id="PRO_5008081228" description="serine-type D-Ala-D-Ala carboxypeptidase" evidence="16">
    <location>
        <begin position="32"/>
        <end position="446"/>
    </location>
</feature>
<evidence type="ECO:0000256" key="14">
    <source>
        <dbReference type="PIRSR" id="PIRSR618044-2"/>
    </source>
</evidence>
<dbReference type="UniPathway" id="UPA00219"/>
<dbReference type="GO" id="GO:0006508">
    <property type="term" value="P:proteolysis"/>
    <property type="evidence" value="ECO:0007669"/>
    <property type="project" value="UniProtKB-KW"/>
</dbReference>
<dbReference type="SUPFAM" id="SSF69189">
    <property type="entry name" value="Penicillin-binding protein associated domain"/>
    <property type="match status" value="1"/>
</dbReference>
<evidence type="ECO:0000313" key="18">
    <source>
        <dbReference type="EMBL" id="OAK72024.1"/>
    </source>
</evidence>
<dbReference type="Pfam" id="PF00768">
    <property type="entry name" value="Peptidase_S11"/>
    <property type="match status" value="1"/>
</dbReference>
<dbReference type="STRING" id="217031.ABB05_09520"/>
<evidence type="ECO:0000256" key="1">
    <source>
        <dbReference type="ARBA" id="ARBA00003217"/>
    </source>
</evidence>
<name>A0A177ZW15_9BACI</name>
<comment type="catalytic activity">
    <reaction evidence="12">
        <text>Preferential cleavage: (Ac)2-L-Lys-D-Ala-|-D-Ala. Also transpeptidation of peptidyl-alanyl moieties that are N-acyl substituents of D-alanine.</text>
        <dbReference type="EC" id="3.4.16.4"/>
    </reaction>
</comment>
<dbReference type="InterPro" id="IPR037167">
    <property type="entry name" value="Peptidase_S11_C_sf"/>
</dbReference>
<feature type="binding site" evidence="14">
    <location>
        <position position="251"/>
    </location>
    <ligand>
        <name>substrate</name>
    </ligand>
</feature>
<dbReference type="Gene3D" id="2.60.410.10">
    <property type="entry name" value="D-Ala-D-Ala carboxypeptidase, C-terminal domain"/>
    <property type="match status" value="1"/>
</dbReference>
<dbReference type="InterPro" id="IPR001967">
    <property type="entry name" value="Peptidase_S11_N"/>
</dbReference>
<dbReference type="GO" id="GO:0009002">
    <property type="term" value="F:serine-type D-Ala-D-Ala carboxypeptidase activity"/>
    <property type="evidence" value="ECO:0007669"/>
    <property type="project" value="UniProtKB-EC"/>
</dbReference>
<dbReference type="PANTHER" id="PTHR21581">
    <property type="entry name" value="D-ALANYL-D-ALANINE CARBOXYPEPTIDASE"/>
    <property type="match status" value="1"/>
</dbReference>
<dbReference type="OrthoDB" id="9791132at2"/>
<evidence type="ECO:0000256" key="8">
    <source>
        <dbReference type="ARBA" id="ARBA00022801"/>
    </source>
</evidence>
<accession>A0A177ZW15</accession>
<keyword evidence="6" id="KW-0645">Protease</keyword>
<evidence type="ECO:0000256" key="5">
    <source>
        <dbReference type="ARBA" id="ARBA00022645"/>
    </source>
</evidence>
<comment type="caution">
    <text evidence="18">The sequence shown here is derived from an EMBL/GenBank/DDBJ whole genome shotgun (WGS) entry which is preliminary data.</text>
</comment>
<evidence type="ECO:0000256" key="4">
    <source>
        <dbReference type="ARBA" id="ARBA00012448"/>
    </source>
</evidence>
<feature type="signal peptide" evidence="16">
    <location>
        <begin position="1"/>
        <end position="31"/>
    </location>
</feature>
<gene>
    <name evidence="18" type="ORF">ABB05_09520</name>
</gene>
<dbReference type="GO" id="GO:0009252">
    <property type="term" value="P:peptidoglycan biosynthetic process"/>
    <property type="evidence" value="ECO:0007669"/>
    <property type="project" value="UniProtKB-UniPathway"/>
</dbReference>
<dbReference type="SMART" id="SM00936">
    <property type="entry name" value="PBP5_C"/>
    <property type="match status" value="1"/>
</dbReference>
<feature type="active site" description="Acyl-ester intermediate" evidence="13">
    <location>
        <position position="66"/>
    </location>
</feature>
<sequence length="446" mass="49639">MKRRRTKRTIIFSLILVMMFSLLQLPGQAYAKDELDVHADAAIIIEPTTGKVLYAKNEDEALGIASMTKMMSEYLLFEAIKEKKITWDQEQIISAYAHEVSVDAQLSNVGLNEGKPYTIQELYEAMAIYSANGATIAIAEAIAGSEGKFVDMMNAKAKELGLKEYYFVNSTGLNNKDLKGKHPKGEADDENLMSARSTAILAAKLMKDFPEVLDTTSIAKKKFRDLPGEMKNWNKMLPSLEFEYEGVDGLKTGTTDLAGRCFTGTATRGDFRVITVVMNAKDDNGVSSDRGRFGQTQKMMEYAFANYSMKEIFPKGYEVKGHKSLDVVKGKDKSVKVQTEAPLTTVVKNGEEEAYNPVFELDKDKVNKAGELTAPIKKNEQVGTLVAEHKGDDDYGYLTKSFEPSVKVVTTNEVEKANWFVLMMRSIGGFFSDLWTSVSDTVKGWF</sequence>
<evidence type="ECO:0000256" key="11">
    <source>
        <dbReference type="ARBA" id="ARBA00023316"/>
    </source>
</evidence>
<feature type="domain" description="Peptidase S11 D-Ala-D-Ala carboxypeptidase A C-terminal" evidence="17">
    <location>
        <begin position="307"/>
        <end position="416"/>
    </location>
</feature>
<feature type="active site" description="Proton acceptor" evidence="13">
    <location>
        <position position="69"/>
    </location>
</feature>
<comment type="function">
    <text evidence="1">Removes C-terminal D-alanyl residues from sugar-peptide cell wall precursors.</text>
</comment>
<organism evidence="18 19">
    <name type="scientific">Lederbergia galactosidilytica</name>
    <dbReference type="NCBI Taxonomy" id="217031"/>
    <lineage>
        <taxon>Bacteria</taxon>
        <taxon>Bacillati</taxon>
        <taxon>Bacillota</taxon>
        <taxon>Bacilli</taxon>
        <taxon>Bacillales</taxon>
        <taxon>Bacillaceae</taxon>
        <taxon>Lederbergia</taxon>
    </lineage>
</organism>
<dbReference type="EC" id="3.4.16.4" evidence="4"/>
<dbReference type="GO" id="GO:0008360">
    <property type="term" value="P:regulation of cell shape"/>
    <property type="evidence" value="ECO:0007669"/>
    <property type="project" value="UniProtKB-KW"/>
</dbReference>
<dbReference type="PANTHER" id="PTHR21581:SF11">
    <property type="entry name" value="D-ALANYL-D-ALANINE CARBOXYPEPTIDASE DACA"/>
    <property type="match status" value="1"/>
</dbReference>
<comment type="pathway">
    <text evidence="2">Cell wall biogenesis; peptidoglycan biosynthesis.</text>
</comment>
<dbReference type="Proteomes" id="UP000077881">
    <property type="component" value="Unassembled WGS sequence"/>
</dbReference>
<reference evidence="18 19" key="1">
    <citation type="submission" date="2015-05" db="EMBL/GenBank/DDBJ databases">
        <title>Comparison of genome.</title>
        <authorList>
            <person name="Zheng Z."/>
            <person name="Sun M."/>
        </authorList>
    </citation>
    <scope>NUCLEOTIDE SEQUENCE [LARGE SCALE GENOMIC DNA]</scope>
    <source>
        <strain evidence="18 19">G25-74</strain>
    </source>
</reference>